<keyword evidence="2" id="KW-1185">Reference proteome</keyword>
<dbReference type="PANTHER" id="PTHR22796:SF6">
    <property type="entry name" value="INTERFERON-INDUCED VERY LARGE GTPASE 1-RELATED"/>
    <property type="match status" value="1"/>
</dbReference>
<dbReference type="PANTHER" id="PTHR22796">
    <property type="entry name" value="URG4-RELATED"/>
    <property type="match status" value="1"/>
</dbReference>
<sequence>MTLIFQKYCQGASSTAIFGEFVCKKLKDPIQQNVYKITAKDLADEMRTNCESLNGNRSNLEKHILRTLAEKQVFNTYMTYIRNPKVRRWHSVRPKMENNIKLLQQKITEAAHESSKHVKEINENTESWLHHFTQQLSGVLIFSKSDLTGVNHDDVEVSFLEDVIKTELPSIMSDIISKFSTETFLIKLEHKDRPDEILIDHFCQCCWVQCPFCAAICTNTIENHPGDHSVHFHLNIGLNMWFYRGTTNLAINICTSAVASNGSFYPNSSDDRVPLKEYRKGGPKYASWSITPDLSELPYWKWFVCRFQTDLENHYEKNYQGSGKIPDEWRKYSQEEAIESLNKYI</sequence>
<evidence type="ECO:0008006" key="3">
    <source>
        <dbReference type="Google" id="ProtNLM"/>
    </source>
</evidence>
<dbReference type="Proteomes" id="UP000694427">
    <property type="component" value="Unplaced"/>
</dbReference>
<organism evidence="1 2">
    <name type="scientific">Cyprinus carpio</name>
    <name type="common">Common carp</name>
    <dbReference type="NCBI Taxonomy" id="7962"/>
    <lineage>
        <taxon>Eukaryota</taxon>
        <taxon>Metazoa</taxon>
        <taxon>Chordata</taxon>
        <taxon>Craniata</taxon>
        <taxon>Vertebrata</taxon>
        <taxon>Euteleostomi</taxon>
        <taxon>Actinopterygii</taxon>
        <taxon>Neopterygii</taxon>
        <taxon>Teleostei</taxon>
        <taxon>Ostariophysi</taxon>
        <taxon>Cypriniformes</taxon>
        <taxon>Cyprinidae</taxon>
        <taxon>Cyprininae</taxon>
        <taxon>Cyprinus</taxon>
    </lineage>
</organism>
<protein>
    <recommendedName>
        <fullName evidence="3">Interferon-induced very large GTPase 1</fullName>
    </recommendedName>
</protein>
<dbReference type="AlphaFoldDB" id="A0A8C1LV67"/>
<dbReference type="Ensembl" id="ENSCCRT00010073367.1">
    <property type="protein sequence ID" value="ENSCCRP00010066519.1"/>
    <property type="gene ID" value="ENSCCRG00010028696.1"/>
</dbReference>
<reference evidence="1" key="2">
    <citation type="submission" date="2025-09" db="UniProtKB">
        <authorList>
            <consortium name="Ensembl"/>
        </authorList>
    </citation>
    <scope>IDENTIFICATION</scope>
</reference>
<name>A0A8C1LV67_CYPCA</name>
<reference evidence="1" key="1">
    <citation type="submission" date="2025-08" db="UniProtKB">
        <authorList>
            <consortium name="Ensembl"/>
        </authorList>
    </citation>
    <scope>IDENTIFICATION</scope>
</reference>
<accession>A0A8C1LV67</accession>
<evidence type="ECO:0000313" key="1">
    <source>
        <dbReference type="Ensembl" id="ENSCCRP00010066519.1"/>
    </source>
</evidence>
<evidence type="ECO:0000313" key="2">
    <source>
        <dbReference type="Proteomes" id="UP000694427"/>
    </source>
</evidence>
<proteinExistence type="predicted"/>